<sequence length="249" mass="29529">MKKNPIKIIYFEKNKEQEEDQTYGKILSLDTLEQIQGTYGQISEDELNQVEDSYRNQRRQALKDDDAQKYAQSIFGAFTDKDDILKTAQDVVIEYFELKLVIIEQSVKFFSKYGYGPQLQQIMQRTSNKQKEIVKPKNPVTEHKKIVEIFEFQQDLVENQRSKILNYINQLNMPPQQIQDILSQMIGSYLLDKTYLKFNVEEEDVNEYLKVDKNWNSELENLEKKINEGTFKIMNEFIAHKLKNMQRMG</sequence>
<name>A0A0V0QCE8_PSEPJ</name>
<gene>
    <name evidence="1" type="ORF">PPERSA_12593</name>
</gene>
<evidence type="ECO:0000313" key="1">
    <source>
        <dbReference type="EMBL" id="KRW99917.1"/>
    </source>
</evidence>
<accession>A0A0V0QCE8</accession>
<dbReference type="EMBL" id="LDAU01000202">
    <property type="protein sequence ID" value="KRW99917.1"/>
    <property type="molecule type" value="Genomic_DNA"/>
</dbReference>
<keyword evidence="2" id="KW-1185">Reference proteome</keyword>
<proteinExistence type="predicted"/>
<comment type="caution">
    <text evidence="1">The sequence shown here is derived from an EMBL/GenBank/DDBJ whole genome shotgun (WGS) entry which is preliminary data.</text>
</comment>
<dbReference type="AlphaFoldDB" id="A0A0V0QCE8"/>
<protein>
    <submittedName>
        <fullName evidence="1">Uncharacterized protein</fullName>
    </submittedName>
</protein>
<dbReference type="Proteomes" id="UP000054937">
    <property type="component" value="Unassembled WGS sequence"/>
</dbReference>
<organism evidence="1 2">
    <name type="scientific">Pseudocohnilembus persalinus</name>
    <name type="common">Ciliate</name>
    <dbReference type="NCBI Taxonomy" id="266149"/>
    <lineage>
        <taxon>Eukaryota</taxon>
        <taxon>Sar</taxon>
        <taxon>Alveolata</taxon>
        <taxon>Ciliophora</taxon>
        <taxon>Intramacronucleata</taxon>
        <taxon>Oligohymenophorea</taxon>
        <taxon>Scuticociliatia</taxon>
        <taxon>Philasterida</taxon>
        <taxon>Pseudocohnilembidae</taxon>
        <taxon>Pseudocohnilembus</taxon>
    </lineage>
</organism>
<reference evidence="1 2" key="1">
    <citation type="journal article" date="2015" name="Sci. Rep.">
        <title>Genome of the facultative scuticociliatosis pathogen Pseudocohnilembus persalinus provides insight into its virulence through horizontal gene transfer.</title>
        <authorList>
            <person name="Xiong J."/>
            <person name="Wang G."/>
            <person name="Cheng J."/>
            <person name="Tian M."/>
            <person name="Pan X."/>
            <person name="Warren A."/>
            <person name="Jiang C."/>
            <person name="Yuan D."/>
            <person name="Miao W."/>
        </authorList>
    </citation>
    <scope>NUCLEOTIDE SEQUENCE [LARGE SCALE GENOMIC DNA]</scope>
    <source>
        <strain evidence="1">36N120E</strain>
    </source>
</reference>
<evidence type="ECO:0000313" key="2">
    <source>
        <dbReference type="Proteomes" id="UP000054937"/>
    </source>
</evidence>
<dbReference type="InParanoid" id="A0A0V0QCE8"/>